<comment type="caution">
    <text evidence="6">The sequence shown here is derived from an EMBL/GenBank/DDBJ whole genome shotgun (WGS) entry which is preliminary data.</text>
</comment>
<evidence type="ECO:0000259" key="5">
    <source>
        <dbReference type="PROSITE" id="PS51930"/>
    </source>
</evidence>
<feature type="region of interest" description="Disordered" evidence="4">
    <location>
        <begin position="87"/>
        <end position="133"/>
    </location>
</feature>
<evidence type="ECO:0000256" key="1">
    <source>
        <dbReference type="ARBA" id="ARBA00024322"/>
    </source>
</evidence>
<protein>
    <submittedName>
        <fullName evidence="6">BMC domain-containing protein</fullName>
    </submittedName>
</protein>
<dbReference type="PANTHER" id="PTHR33941:SF11">
    <property type="entry name" value="BACTERIAL MICROCOMPARTMENT SHELL PROTEIN PDUJ"/>
    <property type="match status" value="1"/>
</dbReference>
<dbReference type="InterPro" id="IPR044872">
    <property type="entry name" value="CcmK/CsoS1_BMC"/>
</dbReference>
<evidence type="ECO:0000313" key="6">
    <source>
        <dbReference type="EMBL" id="MFK9094793.1"/>
    </source>
</evidence>
<feature type="domain" description="BMC" evidence="5">
    <location>
        <begin position="4"/>
        <end position="88"/>
    </location>
</feature>
<accession>A0ABW8RN61</accession>
<evidence type="ECO:0000313" key="7">
    <source>
        <dbReference type="Proteomes" id="UP001623041"/>
    </source>
</evidence>
<dbReference type="InterPro" id="IPR000249">
    <property type="entry name" value="BMC_dom"/>
</dbReference>
<dbReference type="PROSITE" id="PS51930">
    <property type="entry name" value="BMC_2"/>
    <property type="match status" value="1"/>
</dbReference>
<evidence type="ECO:0000256" key="4">
    <source>
        <dbReference type="SAM" id="MobiDB-lite"/>
    </source>
</evidence>
<evidence type="ECO:0000256" key="2">
    <source>
        <dbReference type="ARBA" id="ARBA00024446"/>
    </source>
</evidence>
<comment type="similarity">
    <text evidence="3">Belongs to the bacterial microcompartments protein family.</text>
</comment>
<keyword evidence="2" id="KW-1283">Bacterial microcompartment</keyword>
<proteinExistence type="inferred from homology"/>
<dbReference type="PANTHER" id="PTHR33941">
    <property type="entry name" value="PROPANEDIOL UTILIZATION PROTEIN PDUA"/>
    <property type="match status" value="1"/>
</dbReference>
<evidence type="ECO:0000256" key="3">
    <source>
        <dbReference type="PROSITE-ProRule" id="PRU01278"/>
    </source>
</evidence>
<dbReference type="InterPro" id="IPR050575">
    <property type="entry name" value="BMC_shell"/>
</dbReference>
<dbReference type="Pfam" id="PF00936">
    <property type="entry name" value="BMC"/>
    <property type="match status" value="1"/>
</dbReference>
<feature type="compositionally biased region" description="Basic and acidic residues" evidence="4">
    <location>
        <begin position="87"/>
        <end position="105"/>
    </location>
</feature>
<dbReference type="Gene3D" id="3.30.70.1710">
    <property type="match status" value="1"/>
</dbReference>
<reference evidence="6 7" key="1">
    <citation type="submission" date="2024-11" db="EMBL/GenBank/DDBJ databases">
        <authorList>
            <person name="Lucas J.A."/>
        </authorList>
    </citation>
    <scope>NUCLEOTIDE SEQUENCE [LARGE SCALE GENOMIC DNA]</scope>
    <source>
        <strain evidence="6 7">Z 5.4</strain>
    </source>
</reference>
<keyword evidence="7" id="KW-1185">Reference proteome</keyword>
<name>A0ABW8RN61_9BACI</name>
<gene>
    <name evidence="6" type="ORF">ACJEBI_25375</name>
</gene>
<dbReference type="RefSeq" id="WP_406583247.1">
    <property type="nucleotide sequence ID" value="NZ_JBJHQH010000028.1"/>
</dbReference>
<organism evidence="6 7">
    <name type="scientific">Bacillus salipaludis</name>
    <dbReference type="NCBI Taxonomy" id="2547811"/>
    <lineage>
        <taxon>Bacteria</taxon>
        <taxon>Bacillati</taxon>
        <taxon>Bacillota</taxon>
        <taxon>Bacilli</taxon>
        <taxon>Bacillales</taxon>
        <taxon>Bacillaceae</taxon>
        <taxon>Bacillus</taxon>
    </lineage>
</organism>
<sequence length="133" mass="14059">MGRALGMIETRGLIGSIVAADEMLKAADVTLVRQEKVDAALVTVLVQGDVSAVQAAVEVGKMAASRVGELVSAHVIPHPDESIKDVLLKKDEKVSRSSSKKEPLKGNKGTSKKKTELPKAADEGSQVNNEETK</sequence>
<dbReference type="SMART" id="SM00877">
    <property type="entry name" value="BMC"/>
    <property type="match status" value="1"/>
</dbReference>
<comment type="subcellular location">
    <subcellularLocation>
        <location evidence="1">Bacterial microcompartment</location>
    </subcellularLocation>
</comment>
<dbReference type="InterPro" id="IPR037233">
    <property type="entry name" value="CcmK-like_sf"/>
</dbReference>
<dbReference type="EMBL" id="JBJHQH010000028">
    <property type="protein sequence ID" value="MFK9094793.1"/>
    <property type="molecule type" value="Genomic_DNA"/>
</dbReference>
<dbReference type="SUPFAM" id="SSF143414">
    <property type="entry name" value="CcmK-like"/>
    <property type="match status" value="1"/>
</dbReference>
<dbReference type="CDD" id="cd07045">
    <property type="entry name" value="BMC_CcmK_like"/>
    <property type="match status" value="1"/>
</dbReference>
<dbReference type="Proteomes" id="UP001623041">
    <property type="component" value="Unassembled WGS sequence"/>
</dbReference>
<feature type="compositionally biased region" description="Basic and acidic residues" evidence="4">
    <location>
        <begin position="113"/>
        <end position="122"/>
    </location>
</feature>